<proteinExistence type="predicted"/>
<dbReference type="AlphaFoldDB" id="A0A3B0VQG3"/>
<accession>A0A3B0VQG3</accession>
<reference evidence="1" key="1">
    <citation type="submission" date="2018-06" db="EMBL/GenBank/DDBJ databases">
        <authorList>
            <person name="Zhirakovskaya E."/>
        </authorList>
    </citation>
    <scope>NUCLEOTIDE SEQUENCE</scope>
</reference>
<organism evidence="1">
    <name type="scientific">hydrothermal vent metagenome</name>
    <dbReference type="NCBI Taxonomy" id="652676"/>
    <lineage>
        <taxon>unclassified sequences</taxon>
        <taxon>metagenomes</taxon>
        <taxon>ecological metagenomes</taxon>
    </lineage>
</organism>
<sequence length="27" mass="3214">MAGQDDSLSEEDKDYYAQFEVPDYLVW</sequence>
<name>A0A3B0VQG3_9ZZZZ</name>
<gene>
    <name evidence="1" type="ORF">MNBD_GAMMA03-533</name>
</gene>
<protein>
    <submittedName>
        <fullName evidence="1">Uncharacterized protein</fullName>
    </submittedName>
</protein>
<evidence type="ECO:0000313" key="1">
    <source>
        <dbReference type="EMBL" id="VAW45141.1"/>
    </source>
</evidence>
<dbReference type="EMBL" id="UOFC01000043">
    <property type="protein sequence ID" value="VAW45141.1"/>
    <property type="molecule type" value="Genomic_DNA"/>
</dbReference>